<dbReference type="PROSITE" id="PS51294">
    <property type="entry name" value="HTH_MYB"/>
    <property type="match status" value="1"/>
</dbReference>
<dbReference type="InterPro" id="IPR017930">
    <property type="entry name" value="Myb_dom"/>
</dbReference>
<keyword evidence="3" id="KW-0539">Nucleus</keyword>
<dbReference type="AlphaFoldDB" id="A0A6A2ZI15"/>
<evidence type="ECO:0000313" key="7">
    <source>
        <dbReference type="EMBL" id="KAE8691353.1"/>
    </source>
</evidence>
<keyword evidence="2" id="KW-0238">DNA-binding</keyword>
<dbReference type="GO" id="GO:0005634">
    <property type="term" value="C:nucleus"/>
    <property type="evidence" value="ECO:0007669"/>
    <property type="project" value="UniProtKB-SubCell"/>
</dbReference>
<dbReference type="GO" id="GO:0000976">
    <property type="term" value="F:transcription cis-regulatory region binding"/>
    <property type="evidence" value="ECO:0007669"/>
    <property type="project" value="TreeGrafter"/>
</dbReference>
<feature type="compositionally biased region" description="Polar residues" evidence="4">
    <location>
        <begin position="57"/>
        <end position="72"/>
    </location>
</feature>
<dbReference type="PANTHER" id="PTHR47998">
    <property type="entry name" value="TRANSCRIPTION FACTOR MYB51-LIKE ISOFORM X1"/>
    <property type="match status" value="1"/>
</dbReference>
<evidence type="ECO:0000256" key="3">
    <source>
        <dbReference type="ARBA" id="ARBA00023242"/>
    </source>
</evidence>
<gene>
    <name evidence="7" type="ORF">F3Y22_tig00110890pilonHSYRG01026</name>
</gene>
<sequence length="178" mass="20300">MVQIWSLIAGSLPGRTDNEVKNYWNTHLNKKICSVLGKRKSIHHNNNNNRSIDENQEGNNSEPPIISSPKTTTDFDEGSMDLDDEKMMMMKEEDMIHGFTDNAWMEGAVECFNYDDYSQVEAPMMMMMMMNLNSSDLVFDEEPFTPCLDSFRCILRSEPNPSCFGAHEEGQVGIIILT</sequence>
<evidence type="ECO:0000259" key="5">
    <source>
        <dbReference type="PROSITE" id="PS50090"/>
    </source>
</evidence>
<evidence type="ECO:0000259" key="6">
    <source>
        <dbReference type="PROSITE" id="PS51294"/>
    </source>
</evidence>
<dbReference type="Proteomes" id="UP000436088">
    <property type="component" value="Unassembled WGS sequence"/>
</dbReference>
<protein>
    <submittedName>
        <fullName evidence="7">RabGAP/TBC domain-containing protein isoform 1</fullName>
    </submittedName>
</protein>
<feature type="region of interest" description="Disordered" evidence="4">
    <location>
        <begin position="44"/>
        <end position="80"/>
    </location>
</feature>
<reference evidence="7" key="1">
    <citation type="submission" date="2019-09" db="EMBL/GenBank/DDBJ databases">
        <title>Draft genome information of white flower Hibiscus syriacus.</title>
        <authorList>
            <person name="Kim Y.-M."/>
        </authorList>
    </citation>
    <scope>NUCLEOTIDE SEQUENCE [LARGE SCALE GENOMIC DNA]</scope>
    <source>
        <strain evidence="7">YM2019G1</strain>
    </source>
</reference>
<evidence type="ECO:0000256" key="2">
    <source>
        <dbReference type="ARBA" id="ARBA00023125"/>
    </source>
</evidence>
<feature type="domain" description="HTH myb-type" evidence="6">
    <location>
        <begin position="1"/>
        <end position="32"/>
    </location>
</feature>
<evidence type="ECO:0000256" key="1">
    <source>
        <dbReference type="ARBA" id="ARBA00004123"/>
    </source>
</evidence>
<accession>A0A6A2ZI15</accession>
<evidence type="ECO:0000313" key="8">
    <source>
        <dbReference type="Proteomes" id="UP000436088"/>
    </source>
</evidence>
<evidence type="ECO:0000256" key="4">
    <source>
        <dbReference type="SAM" id="MobiDB-lite"/>
    </source>
</evidence>
<dbReference type="EMBL" id="VEPZ02001149">
    <property type="protein sequence ID" value="KAE8691353.1"/>
    <property type="molecule type" value="Genomic_DNA"/>
</dbReference>
<dbReference type="InterPro" id="IPR015495">
    <property type="entry name" value="Myb_TF_plants"/>
</dbReference>
<dbReference type="Gene3D" id="1.10.10.60">
    <property type="entry name" value="Homeodomain-like"/>
    <property type="match status" value="1"/>
</dbReference>
<dbReference type="OrthoDB" id="2143914at2759"/>
<keyword evidence="8" id="KW-1185">Reference proteome</keyword>
<dbReference type="PROSITE" id="PS50090">
    <property type="entry name" value="MYB_LIKE"/>
    <property type="match status" value="1"/>
</dbReference>
<dbReference type="GO" id="GO:0030154">
    <property type="term" value="P:cell differentiation"/>
    <property type="evidence" value="ECO:0007669"/>
    <property type="project" value="TreeGrafter"/>
</dbReference>
<dbReference type="SUPFAM" id="SSF46689">
    <property type="entry name" value="Homeodomain-like"/>
    <property type="match status" value="1"/>
</dbReference>
<organism evidence="7 8">
    <name type="scientific">Hibiscus syriacus</name>
    <name type="common">Rose of Sharon</name>
    <dbReference type="NCBI Taxonomy" id="106335"/>
    <lineage>
        <taxon>Eukaryota</taxon>
        <taxon>Viridiplantae</taxon>
        <taxon>Streptophyta</taxon>
        <taxon>Embryophyta</taxon>
        <taxon>Tracheophyta</taxon>
        <taxon>Spermatophyta</taxon>
        <taxon>Magnoliopsida</taxon>
        <taxon>eudicotyledons</taxon>
        <taxon>Gunneridae</taxon>
        <taxon>Pentapetalae</taxon>
        <taxon>rosids</taxon>
        <taxon>malvids</taxon>
        <taxon>Malvales</taxon>
        <taxon>Malvaceae</taxon>
        <taxon>Malvoideae</taxon>
        <taxon>Hibiscus</taxon>
    </lineage>
</organism>
<proteinExistence type="predicted"/>
<dbReference type="PANTHER" id="PTHR47998:SF43">
    <property type="entry name" value="TRANSCRIPTION FACTOR MYB82"/>
    <property type="match status" value="1"/>
</dbReference>
<comment type="subcellular location">
    <subcellularLocation>
        <location evidence="1">Nucleus</location>
    </subcellularLocation>
</comment>
<feature type="domain" description="Myb-like" evidence="5">
    <location>
        <begin position="5"/>
        <end position="28"/>
    </location>
</feature>
<dbReference type="CDD" id="cd00167">
    <property type="entry name" value="SANT"/>
    <property type="match status" value="1"/>
</dbReference>
<name>A0A6A2ZI15_HIBSY</name>
<dbReference type="InterPro" id="IPR001005">
    <property type="entry name" value="SANT/Myb"/>
</dbReference>
<dbReference type="InterPro" id="IPR009057">
    <property type="entry name" value="Homeodomain-like_sf"/>
</dbReference>
<dbReference type="Pfam" id="PF00249">
    <property type="entry name" value="Myb_DNA-binding"/>
    <property type="match status" value="1"/>
</dbReference>
<comment type="caution">
    <text evidence="7">The sequence shown here is derived from an EMBL/GenBank/DDBJ whole genome shotgun (WGS) entry which is preliminary data.</text>
</comment>
<dbReference type="GO" id="GO:0006355">
    <property type="term" value="P:regulation of DNA-templated transcription"/>
    <property type="evidence" value="ECO:0007669"/>
    <property type="project" value="TreeGrafter"/>
</dbReference>